<dbReference type="Pfam" id="PF09346">
    <property type="entry name" value="SMI1_KNR4"/>
    <property type="match status" value="1"/>
</dbReference>
<accession>A0A1M6EYM3</accession>
<dbReference type="InterPro" id="IPR037883">
    <property type="entry name" value="Knr4/Smi1-like_sf"/>
</dbReference>
<reference evidence="2 3" key="1">
    <citation type="submission" date="2016-11" db="EMBL/GenBank/DDBJ databases">
        <authorList>
            <person name="Jaros S."/>
            <person name="Januszkiewicz K."/>
            <person name="Wedrychowicz H."/>
        </authorList>
    </citation>
    <scope>NUCLEOTIDE SEQUENCE [LARGE SCALE GENOMIC DNA]</scope>
    <source>
        <strain evidence="2 3">CECT 7868</strain>
    </source>
</reference>
<evidence type="ECO:0000259" key="1">
    <source>
        <dbReference type="SMART" id="SM00860"/>
    </source>
</evidence>
<name>A0A1M6EYM3_9VIBR</name>
<sequence length="145" mass="16880">MVELVHYEKKLTEDEYTEFEKLFSAKLPLSFKEHYIRINGGFLAEEDVENDLWGLPVGGFNPIKYGKVTIEQLVSDIESIENPDTGEEYQEGEYVPFAYDDGGHTIFISLKEGDYGHIYLYDCDGESFFQISEKFEKFISRLYKN</sequence>
<dbReference type="RefSeq" id="WP_073606135.1">
    <property type="nucleotide sequence ID" value="NZ_FQXZ01000054.1"/>
</dbReference>
<keyword evidence="3" id="KW-1185">Reference proteome</keyword>
<dbReference type="Gene3D" id="3.40.1580.10">
    <property type="entry name" value="SMI1/KNR4-like"/>
    <property type="match status" value="1"/>
</dbReference>
<evidence type="ECO:0000313" key="3">
    <source>
        <dbReference type="Proteomes" id="UP000184608"/>
    </source>
</evidence>
<dbReference type="AlphaFoldDB" id="A0A1M6EYM3"/>
<protein>
    <submittedName>
        <fullName evidence="2">SMI1 / KNR4 family protein</fullName>
    </submittedName>
</protein>
<feature type="domain" description="Knr4/Smi1-like" evidence="1">
    <location>
        <begin position="10"/>
        <end position="141"/>
    </location>
</feature>
<dbReference type="OrthoDB" id="9131304at2"/>
<dbReference type="STRING" id="1216006.VA7868_04549"/>
<dbReference type="SMART" id="SM00860">
    <property type="entry name" value="SMI1_KNR4"/>
    <property type="match status" value="1"/>
</dbReference>
<proteinExistence type="predicted"/>
<dbReference type="EMBL" id="FQXZ01000054">
    <property type="protein sequence ID" value="SHI90525.1"/>
    <property type="molecule type" value="Genomic_DNA"/>
</dbReference>
<dbReference type="SUPFAM" id="SSF160631">
    <property type="entry name" value="SMI1/KNR4-like"/>
    <property type="match status" value="1"/>
</dbReference>
<organism evidence="2 3">
    <name type="scientific">Vibrio aerogenes CECT 7868</name>
    <dbReference type="NCBI Taxonomy" id="1216006"/>
    <lineage>
        <taxon>Bacteria</taxon>
        <taxon>Pseudomonadati</taxon>
        <taxon>Pseudomonadota</taxon>
        <taxon>Gammaproteobacteria</taxon>
        <taxon>Vibrionales</taxon>
        <taxon>Vibrionaceae</taxon>
        <taxon>Vibrio</taxon>
    </lineage>
</organism>
<evidence type="ECO:0000313" key="2">
    <source>
        <dbReference type="EMBL" id="SHI90525.1"/>
    </source>
</evidence>
<dbReference type="Proteomes" id="UP000184608">
    <property type="component" value="Unassembled WGS sequence"/>
</dbReference>
<gene>
    <name evidence="2" type="ORF">VA7868_04549</name>
</gene>
<dbReference type="InterPro" id="IPR018958">
    <property type="entry name" value="Knr4/Smi1-like_dom"/>
</dbReference>